<proteinExistence type="predicted"/>
<dbReference type="Proteomes" id="UP001431656">
    <property type="component" value="Chromosome"/>
</dbReference>
<dbReference type="InterPro" id="IPR004422">
    <property type="entry name" value="RFAP_synthase"/>
</dbReference>
<sequence length="334" mass="35083">MSPIEVSSPARIAVTLLDLNGELGRVDGTIGFAIDSPRVVVRVSGHHQAPTAVPDEQVPALREGISLASKFGVDAREAVVELVQTIPPHVGLGHKTQTALAVALGLLRYFDREVNVAQIARESGRGGTSGVGSYTFQHGGIVVDAGHRFGPDGKTGFLPSSAARTAGLPPLIGRFTPSDELSLVLIRPLGMQGASGDSERAFFSRNCPVSRESADRVIADCYMRLLPGLLEGDVAQVSDSINTMQEGDFKSAVWNSYDERLGRLRRLALDSGLPNLGMSSLGPSLFSVIRSGSLASARAIIMKASHAADLPVAITDSQFAAHGARIKVVGDSGL</sequence>
<evidence type="ECO:0000313" key="1">
    <source>
        <dbReference type="EMBL" id="BEH01723.1"/>
    </source>
</evidence>
<keyword evidence="2" id="KW-1185">Reference proteome</keyword>
<evidence type="ECO:0000313" key="2">
    <source>
        <dbReference type="Proteomes" id="UP001431656"/>
    </source>
</evidence>
<reference evidence="1" key="1">
    <citation type="journal article" date="2024" name="Int. J. Syst. Evol. Microbiol.">
        <title>Brooklawnia propionicigenes sp. nov., a facultatively anaerobic, propionate-producing bacterium isolated from a methanogenic reactor treating waste from cattle farms.</title>
        <authorList>
            <person name="Akita Y."/>
            <person name="Ueki A."/>
            <person name="Tonouchi A."/>
            <person name="Sugawara Y."/>
            <person name="Honma S."/>
            <person name="Kaku N."/>
            <person name="Ueki K."/>
        </authorList>
    </citation>
    <scope>NUCLEOTIDE SEQUENCE</scope>
    <source>
        <strain evidence="1">SH051</strain>
    </source>
</reference>
<organism evidence="1 2">
    <name type="scientific">Brooklawnia propionicigenes</name>
    <dbReference type="NCBI Taxonomy" id="3041175"/>
    <lineage>
        <taxon>Bacteria</taxon>
        <taxon>Bacillati</taxon>
        <taxon>Actinomycetota</taxon>
        <taxon>Actinomycetes</taxon>
        <taxon>Propionibacteriales</taxon>
        <taxon>Propionibacteriaceae</taxon>
        <taxon>Brooklawnia</taxon>
    </lineage>
</organism>
<dbReference type="RefSeq" id="WP_286268054.1">
    <property type="nucleotide sequence ID" value="NZ_AP028056.1"/>
</dbReference>
<dbReference type="SUPFAM" id="SSF54211">
    <property type="entry name" value="Ribosomal protein S5 domain 2-like"/>
    <property type="match status" value="1"/>
</dbReference>
<dbReference type="InterPro" id="IPR020568">
    <property type="entry name" value="Ribosomal_Su5_D2-typ_SF"/>
</dbReference>
<dbReference type="EMBL" id="AP028056">
    <property type="protein sequence ID" value="BEH01723.1"/>
    <property type="molecule type" value="Genomic_DNA"/>
</dbReference>
<dbReference type="PIRSF" id="PIRSF004884">
    <property type="entry name" value="Sugar_kin_arch"/>
    <property type="match status" value="1"/>
</dbReference>
<dbReference type="KEGG" id="broo:brsh051_10040"/>
<dbReference type="NCBIfam" id="TIGR00144">
    <property type="entry name" value="beta_RFAP_syn"/>
    <property type="match status" value="1"/>
</dbReference>
<name>A0AAN0MFL6_9ACTN</name>
<accession>A0AAN0MFL6</accession>
<protein>
    <submittedName>
        <fullName evidence="1">Beta-ribofuranosylaminobenzene 5'-phosphate synthase</fullName>
    </submittedName>
</protein>
<dbReference type="AlphaFoldDB" id="A0AAN0MFL6"/>
<gene>
    <name evidence="1" type="ORF">brsh051_10040</name>
</gene>